<dbReference type="GO" id="GO:0015031">
    <property type="term" value="P:protein transport"/>
    <property type="evidence" value="ECO:0007669"/>
    <property type="project" value="UniProtKB-KW"/>
</dbReference>
<dbReference type="Pfam" id="PF05662">
    <property type="entry name" value="YadA_stalk"/>
    <property type="match status" value="1"/>
</dbReference>
<evidence type="ECO:0000256" key="6">
    <source>
        <dbReference type="ARBA" id="ARBA00022692"/>
    </source>
</evidence>
<keyword evidence="7" id="KW-0732">Signal</keyword>
<feature type="compositionally biased region" description="Low complexity" evidence="11">
    <location>
        <begin position="42"/>
        <end position="51"/>
    </location>
</feature>
<evidence type="ECO:0000256" key="2">
    <source>
        <dbReference type="ARBA" id="ARBA00004442"/>
    </source>
</evidence>
<dbReference type="GO" id="GO:0009279">
    <property type="term" value="C:cell outer membrane"/>
    <property type="evidence" value="ECO:0007669"/>
    <property type="project" value="UniProtKB-SubCell"/>
</dbReference>
<dbReference type="CDD" id="cd12820">
    <property type="entry name" value="LbR_YadA-like"/>
    <property type="match status" value="1"/>
</dbReference>
<evidence type="ECO:0000256" key="9">
    <source>
        <dbReference type="ARBA" id="ARBA00023136"/>
    </source>
</evidence>
<dbReference type="InterPro" id="IPR008640">
    <property type="entry name" value="Adhesin_Head_dom"/>
</dbReference>
<evidence type="ECO:0000259" key="12">
    <source>
        <dbReference type="Pfam" id="PF03895"/>
    </source>
</evidence>
<feature type="region of interest" description="Disordered" evidence="11">
    <location>
        <begin position="1"/>
        <end position="51"/>
    </location>
</feature>
<sequence length="244" mass="23296">MTVPEIDPQMNDRVSNIESGASGGGTIDPSLPGSGDGSVQVGSNANASGSNSTALGNGAVATGINSTATGVGATASGSSSTANGAGAMASGENSTALGANASANGNNSVALGAGSVADRDNSVSVGSIGNERQITNVAAGTAPTDAVNVQQMNDQIGSVRSDMEGYRRDSNAGTASAVALSMLPQAPAAGKSVVGMSGGTYGGQSAVAFGLSTYTPNGKWILKGGGSTNSRGTVAVGASAGYVW</sequence>
<keyword evidence="9" id="KW-0472">Membrane</keyword>
<feature type="domain" description="Trimeric autotransporter adhesin YadA-like stalk" evidence="14">
    <location>
        <begin position="133"/>
        <end position="170"/>
    </location>
</feature>
<dbReference type="InterPro" id="IPR045584">
    <property type="entry name" value="Pilin-like"/>
</dbReference>
<accession>A0A1M6VH14</accession>
<protein>
    <submittedName>
        <fullName evidence="15">Head domain of trimeric autotransporter adhesin</fullName>
    </submittedName>
</protein>
<evidence type="ECO:0000256" key="7">
    <source>
        <dbReference type="ARBA" id="ARBA00022729"/>
    </source>
</evidence>
<evidence type="ECO:0000256" key="5">
    <source>
        <dbReference type="ARBA" id="ARBA00022452"/>
    </source>
</evidence>
<dbReference type="Pfam" id="PF05658">
    <property type="entry name" value="YadA_head"/>
    <property type="match status" value="3"/>
</dbReference>
<reference evidence="15 16" key="1">
    <citation type="submission" date="2016-11" db="EMBL/GenBank/DDBJ databases">
        <authorList>
            <person name="Jaros S."/>
            <person name="Januszkiewicz K."/>
            <person name="Wedrychowicz H."/>
        </authorList>
    </citation>
    <scope>NUCLEOTIDE SEQUENCE [LARGE SCALE GENOMIC DNA]</scope>
    <source>
        <strain evidence="15 16">LMG 20594</strain>
    </source>
</reference>
<evidence type="ECO:0000313" key="16">
    <source>
        <dbReference type="Proteomes" id="UP000184395"/>
    </source>
</evidence>
<dbReference type="InterPro" id="IPR008635">
    <property type="entry name" value="Coiled_stalk_dom"/>
</dbReference>
<evidence type="ECO:0000256" key="8">
    <source>
        <dbReference type="ARBA" id="ARBA00022927"/>
    </source>
</evidence>
<proteinExistence type="inferred from homology"/>
<evidence type="ECO:0000256" key="10">
    <source>
        <dbReference type="ARBA" id="ARBA00023237"/>
    </source>
</evidence>
<feature type="region of interest" description="Disordered" evidence="11">
    <location>
        <begin position="71"/>
        <end position="91"/>
    </location>
</feature>
<dbReference type="Pfam" id="PF03895">
    <property type="entry name" value="YadA_anchor"/>
    <property type="match status" value="1"/>
</dbReference>
<evidence type="ECO:0000259" key="14">
    <source>
        <dbReference type="Pfam" id="PF05662"/>
    </source>
</evidence>
<feature type="domain" description="Trimeric autotransporter adhesin YadA-like head" evidence="13">
    <location>
        <begin position="89"/>
        <end position="115"/>
    </location>
</feature>
<dbReference type="Gene3D" id="2.150.10.10">
    <property type="entry name" value="Serralysin-like metalloprotease, C-terminal"/>
    <property type="match status" value="1"/>
</dbReference>
<dbReference type="SUPFAM" id="SSF54523">
    <property type="entry name" value="Pili subunits"/>
    <property type="match status" value="1"/>
</dbReference>
<feature type="domain" description="Trimeric autotransporter adhesin YadA-like head" evidence="13">
    <location>
        <begin position="34"/>
        <end position="59"/>
    </location>
</feature>
<dbReference type="InterPro" id="IPR011049">
    <property type="entry name" value="Serralysin-like_metalloprot_C"/>
</dbReference>
<evidence type="ECO:0000256" key="4">
    <source>
        <dbReference type="ARBA" id="ARBA00022448"/>
    </source>
</evidence>
<dbReference type="GO" id="GO:0009986">
    <property type="term" value="C:cell surface"/>
    <property type="evidence" value="ECO:0007669"/>
    <property type="project" value="UniProtKB-SubCell"/>
</dbReference>
<evidence type="ECO:0000259" key="13">
    <source>
        <dbReference type="Pfam" id="PF05658"/>
    </source>
</evidence>
<evidence type="ECO:0000256" key="11">
    <source>
        <dbReference type="SAM" id="MobiDB-lite"/>
    </source>
</evidence>
<evidence type="ECO:0000256" key="3">
    <source>
        <dbReference type="ARBA" id="ARBA00005848"/>
    </source>
</evidence>
<keyword evidence="4" id="KW-0813">Transport</keyword>
<dbReference type="Gene3D" id="3.30.1300.30">
    <property type="entry name" value="GSPII I/J protein-like"/>
    <property type="match status" value="1"/>
</dbReference>
<dbReference type="InterPro" id="IPR005594">
    <property type="entry name" value="YadA_C"/>
</dbReference>
<feature type="domain" description="Trimeric autotransporter adhesin YadA-like C-terminal membrane anchor" evidence="12">
    <location>
        <begin position="184"/>
        <end position="244"/>
    </location>
</feature>
<feature type="domain" description="Trimeric autotransporter adhesin YadA-like head" evidence="13">
    <location>
        <begin position="61"/>
        <end position="87"/>
    </location>
</feature>
<name>A0A1M6VH14_9BURK</name>
<evidence type="ECO:0000256" key="1">
    <source>
        <dbReference type="ARBA" id="ARBA00004241"/>
    </source>
</evidence>
<comment type="subcellular location">
    <subcellularLocation>
        <location evidence="2">Cell outer membrane</location>
    </subcellularLocation>
    <subcellularLocation>
        <location evidence="1">Cell surface</location>
    </subcellularLocation>
</comment>
<keyword evidence="10" id="KW-0998">Cell outer membrane</keyword>
<gene>
    <name evidence="15" type="ORF">SAMN05192548_103916</name>
</gene>
<evidence type="ECO:0000313" key="15">
    <source>
        <dbReference type="EMBL" id="SHK80759.1"/>
    </source>
</evidence>
<dbReference type="EMBL" id="FRAB01000039">
    <property type="protein sequence ID" value="SHK80759.1"/>
    <property type="molecule type" value="Genomic_DNA"/>
</dbReference>
<dbReference type="SUPFAM" id="SSF101967">
    <property type="entry name" value="Adhesin YadA, collagen-binding domain"/>
    <property type="match status" value="1"/>
</dbReference>
<dbReference type="AlphaFoldDB" id="A0A1M6VH14"/>
<comment type="similarity">
    <text evidence="3">Belongs to the autotransporter-2 (AT-2) (TC 1.B.40) family.</text>
</comment>
<organism evidence="15 16">
    <name type="scientific">Paraburkholderia terricola</name>
    <dbReference type="NCBI Taxonomy" id="169427"/>
    <lineage>
        <taxon>Bacteria</taxon>
        <taxon>Pseudomonadati</taxon>
        <taxon>Pseudomonadota</taxon>
        <taxon>Betaproteobacteria</taxon>
        <taxon>Burkholderiales</taxon>
        <taxon>Burkholderiaceae</taxon>
        <taxon>Paraburkholderia</taxon>
    </lineage>
</organism>
<keyword evidence="6" id="KW-0812">Transmembrane</keyword>
<dbReference type="Proteomes" id="UP000184395">
    <property type="component" value="Unassembled WGS sequence"/>
</dbReference>
<keyword evidence="8" id="KW-0653">Protein transport</keyword>
<keyword evidence="5" id="KW-1134">Transmembrane beta strand</keyword>